<dbReference type="Proteomes" id="UP000002497">
    <property type="component" value="Unassembled WGS sequence"/>
</dbReference>
<dbReference type="VEuPathDB" id="FungiDB:CPSG_08673"/>
<protein>
    <submittedName>
        <fullName evidence="1">Uncharacterized protein</fullName>
    </submittedName>
</protein>
<name>E9DFS4_COCPS</name>
<accession>E9DFS4</accession>
<keyword evidence="2" id="KW-1185">Reference proteome</keyword>
<dbReference type="AlphaFoldDB" id="E9DFS4"/>
<gene>
    <name evidence="1" type="ORF">CPSG_08673</name>
</gene>
<evidence type="ECO:0000313" key="2">
    <source>
        <dbReference type="Proteomes" id="UP000002497"/>
    </source>
</evidence>
<evidence type="ECO:0000313" key="1">
    <source>
        <dbReference type="EMBL" id="EFW14666.1"/>
    </source>
</evidence>
<sequence>MIVLLITKGFVFCPFLLFFLTSSFPYLFQESHHRVSTFSKELSRLYGELPRPSDLCTSSPDSTQISSS</sequence>
<feature type="non-terminal residue" evidence="1">
    <location>
        <position position="68"/>
    </location>
</feature>
<dbReference type="HOGENOM" id="CLU_2800866_0_0_1"/>
<organism evidence="2">
    <name type="scientific">Coccidioides posadasii (strain RMSCC 757 / Silveira)</name>
    <name type="common">Valley fever fungus</name>
    <dbReference type="NCBI Taxonomy" id="443226"/>
    <lineage>
        <taxon>Eukaryota</taxon>
        <taxon>Fungi</taxon>
        <taxon>Dikarya</taxon>
        <taxon>Ascomycota</taxon>
        <taxon>Pezizomycotina</taxon>
        <taxon>Eurotiomycetes</taxon>
        <taxon>Eurotiomycetidae</taxon>
        <taxon>Onygenales</taxon>
        <taxon>Onygenaceae</taxon>
        <taxon>Coccidioides</taxon>
    </lineage>
</organism>
<reference evidence="2" key="1">
    <citation type="journal article" date="2010" name="Genome Res.">
        <title>Population genomic sequencing of Coccidioides fungi reveals recent hybridization and transposon control.</title>
        <authorList>
            <person name="Neafsey D.E."/>
            <person name="Barker B.M."/>
            <person name="Sharpton T.J."/>
            <person name="Stajich J.E."/>
            <person name="Park D.J."/>
            <person name="Whiston E."/>
            <person name="Hung C.-Y."/>
            <person name="McMahan C."/>
            <person name="White J."/>
            <person name="Sykes S."/>
            <person name="Heiman D."/>
            <person name="Young S."/>
            <person name="Zeng Q."/>
            <person name="Abouelleil A."/>
            <person name="Aftuck L."/>
            <person name="Bessette D."/>
            <person name="Brown A."/>
            <person name="FitzGerald M."/>
            <person name="Lui A."/>
            <person name="Macdonald J.P."/>
            <person name="Priest M."/>
            <person name="Orbach M.J."/>
            <person name="Galgiani J.N."/>
            <person name="Kirkland T.N."/>
            <person name="Cole G.T."/>
            <person name="Birren B.W."/>
            <person name="Henn M.R."/>
            <person name="Taylor J.W."/>
            <person name="Rounsley S.D."/>
        </authorList>
    </citation>
    <scope>NUCLEOTIDE SEQUENCE [LARGE SCALE GENOMIC DNA]</scope>
    <source>
        <strain evidence="2">RMSCC 757 / Silveira</strain>
    </source>
</reference>
<dbReference type="EMBL" id="GL636504">
    <property type="protein sequence ID" value="EFW14666.1"/>
    <property type="molecule type" value="Genomic_DNA"/>
</dbReference>
<proteinExistence type="predicted"/>
<reference evidence="2" key="2">
    <citation type="submission" date="2010-03" db="EMBL/GenBank/DDBJ databases">
        <title>The genome sequence of Coccidioides posadasii strain Silveira.</title>
        <authorList>
            <consortium name="The Broad Institute Genome Sequencing Center for Infectious Disease"/>
            <person name="Neafsey D."/>
            <person name="Orbach M."/>
            <person name="Henn M.R."/>
            <person name="Cole G.T."/>
            <person name="Galgiani J."/>
            <person name="Gardner M.J."/>
            <person name="Kirkland T.N."/>
            <person name="Taylor J.W."/>
            <person name="Young S.K."/>
            <person name="Zeng Q."/>
            <person name="Koehrsen M."/>
            <person name="Alvarado L."/>
            <person name="Berlin A."/>
            <person name="Borenstein D."/>
            <person name="Chapman S.B."/>
            <person name="Chen Z."/>
            <person name="Engels R."/>
            <person name="Freedman E."/>
            <person name="Gellesch M."/>
            <person name="Goldberg J."/>
            <person name="Griggs A."/>
            <person name="Gujja S."/>
            <person name="Heilman E."/>
            <person name="Heiman D."/>
            <person name="Howarth C."/>
            <person name="Jen D."/>
            <person name="Larson L."/>
            <person name="Mehta T."/>
            <person name="Neiman D."/>
            <person name="Park D."/>
            <person name="Pearson M."/>
            <person name="Richards J."/>
            <person name="Roberts A."/>
            <person name="Saif S."/>
            <person name="Shea T."/>
            <person name="Shenoy N."/>
            <person name="Sisk P."/>
            <person name="Stolte C."/>
            <person name="Sykes S."/>
            <person name="Walk T."/>
            <person name="White J."/>
            <person name="Yandava C."/>
            <person name="Haas B."/>
            <person name="Nusbaum C."/>
            <person name="Birren B."/>
        </authorList>
    </citation>
    <scope>NUCLEOTIDE SEQUENCE [LARGE SCALE GENOMIC DNA]</scope>
    <source>
        <strain evidence="2">RMSCC 757 / Silveira</strain>
    </source>
</reference>